<dbReference type="InterPro" id="IPR001173">
    <property type="entry name" value="Glyco_trans_2-like"/>
</dbReference>
<gene>
    <name evidence="2" type="ORF">GII30_13680</name>
</gene>
<feature type="domain" description="Glycosyltransferase 2-like" evidence="1">
    <location>
        <begin position="23"/>
        <end position="136"/>
    </location>
</feature>
<dbReference type="EMBL" id="CP045810">
    <property type="protein sequence ID" value="QHN40060.1"/>
    <property type="molecule type" value="Genomic_DNA"/>
</dbReference>
<dbReference type="PANTHER" id="PTHR43685">
    <property type="entry name" value="GLYCOSYLTRANSFERASE"/>
    <property type="match status" value="1"/>
</dbReference>
<proteinExistence type="predicted"/>
<sequence length="309" mass="33770">MLVHLMASQPASAGRRPPPELVSVVIAVHNGTDLLGDQLDALVAQTYAGDMEVIVADNRSTDGLSEFLRRYPDADALRLRRVDASERAGAGYARNTGVAESAGDFIAFCDHDDRVHPGWLECLTALAPEHAAVGGGLETATLNSADVRRWRQLLPPDVPNGFPGFLRWSPTCNLGIWRDAFDGVGGFDLAYAEGGEDADLTFRVQLAGGSLGFAPDALIAYRLRDTLIGLWKQSVMFGEGDARLFAGYHRHGMPRRHWLATVDVIAYALIRNPLLPTWLTRAPRGAWVFHTGNLVGRVKGSLRHRCFYV</sequence>
<dbReference type="PANTHER" id="PTHR43685:SF2">
    <property type="entry name" value="GLYCOSYLTRANSFERASE 2-LIKE DOMAIN-CONTAINING PROTEIN"/>
    <property type="match status" value="1"/>
</dbReference>
<dbReference type="AlphaFoldDB" id="A0A857LPW3"/>
<dbReference type="InterPro" id="IPR050834">
    <property type="entry name" value="Glycosyltransf_2"/>
</dbReference>
<evidence type="ECO:0000259" key="1">
    <source>
        <dbReference type="Pfam" id="PF00535"/>
    </source>
</evidence>
<dbReference type="Pfam" id="PF00535">
    <property type="entry name" value="Glycos_transf_2"/>
    <property type="match status" value="1"/>
</dbReference>
<accession>A0A857LPW3</accession>
<organism evidence="2">
    <name type="scientific">Gordonia amarae</name>
    <dbReference type="NCBI Taxonomy" id="36821"/>
    <lineage>
        <taxon>Bacteria</taxon>
        <taxon>Bacillati</taxon>
        <taxon>Actinomycetota</taxon>
        <taxon>Actinomycetes</taxon>
        <taxon>Mycobacteriales</taxon>
        <taxon>Gordoniaceae</taxon>
        <taxon>Gordonia</taxon>
    </lineage>
</organism>
<name>A0A857LPW3_9ACTN</name>
<dbReference type="SUPFAM" id="SSF53448">
    <property type="entry name" value="Nucleotide-diphospho-sugar transferases"/>
    <property type="match status" value="1"/>
</dbReference>
<protein>
    <submittedName>
        <fullName evidence="2">Glycosyltransferase</fullName>
    </submittedName>
</protein>
<dbReference type="InterPro" id="IPR029044">
    <property type="entry name" value="Nucleotide-diphossugar_trans"/>
</dbReference>
<evidence type="ECO:0000313" key="2">
    <source>
        <dbReference type="EMBL" id="QHN40060.1"/>
    </source>
</evidence>
<reference evidence="2" key="1">
    <citation type="journal article" date="2021" name="Nat. Microbiol.">
        <title>Cocultivation of an ultrasmall environmental parasitic bacterium with lytic ability against bacteria associated with wastewater foams.</title>
        <authorList>
            <person name="Batinovic S."/>
            <person name="Rose J.J.A."/>
            <person name="Ratcliffe J."/>
            <person name="Seviour R.J."/>
            <person name="Petrovski S."/>
        </authorList>
    </citation>
    <scope>NUCLEOTIDE SEQUENCE</scope>
    <source>
        <strain evidence="2">CON44</strain>
    </source>
</reference>
<dbReference type="Gene3D" id="3.90.550.10">
    <property type="entry name" value="Spore Coat Polysaccharide Biosynthesis Protein SpsA, Chain A"/>
    <property type="match status" value="1"/>
</dbReference>